<dbReference type="InterPro" id="IPR012675">
    <property type="entry name" value="Beta-grasp_dom_sf"/>
</dbReference>
<dbReference type="GO" id="GO:0005525">
    <property type="term" value="F:GTP binding"/>
    <property type="evidence" value="ECO:0007669"/>
    <property type="project" value="UniProtKB-KW"/>
</dbReference>
<dbReference type="AlphaFoldDB" id="A0A0G4I0Y3"/>
<dbReference type="PRINTS" id="PR00326">
    <property type="entry name" value="GTP1OBG"/>
</dbReference>
<sequence>MGQDFIIGCVGKPSAGKSTFFNASCEKGDAKVGNFPFTTIDPNQGVAAFTTKCPCKKFNVKCRPRYGTCTNGIRRVPVKMLDVAGLIPGASEGLGLGNKFLDDLRQADVLLHILDISGTTNEKGEATSGYDPSGDHRWLLLEIELWIFNNLWTKWGTISRRHTATNSTVADTLTAQLSGYGAKPALVQSVVDALGLKDPVPLGEWEKEQVQRLVKEFIRQRFPIILVLNKADSGGETDKNVVKMLEETEDPTRVVLCSALAECFLRKMRKQKFILYEDGGADFWKKKEAEEEKMEEASSLQEPDEKLDGRLDKIRDMVLFRYGSTGVQSAVNRAVDTLGLLAVYPVRNIAHFGGDRNGEGAFPECVLVRPGTTVRGLAKILHEDIEKHFLYAEGADGRRLGEDEVLTEATNVIRFVTDRKELE</sequence>
<dbReference type="FunFam" id="1.10.8.470:FF:000001">
    <property type="entry name" value="GTP-binding protein homolog"/>
    <property type="match status" value="1"/>
</dbReference>
<keyword evidence="1" id="KW-0547">Nucleotide-binding</keyword>
<name>A0A0G4I0Y3_9ALVE</name>
<dbReference type="InterPro" id="IPR012676">
    <property type="entry name" value="TGS-like"/>
</dbReference>
<dbReference type="PhylomeDB" id="A0A0G4I0Y3"/>
<proteinExistence type="predicted"/>
<dbReference type="Pfam" id="PF08438">
    <property type="entry name" value="YGR210-like_G4"/>
    <property type="match status" value="1"/>
</dbReference>
<dbReference type="SUPFAM" id="SSF81271">
    <property type="entry name" value="TGS-like"/>
    <property type="match status" value="1"/>
</dbReference>
<dbReference type="PROSITE" id="PS51710">
    <property type="entry name" value="G_OBG"/>
    <property type="match status" value="1"/>
</dbReference>
<evidence type="ECO:0000256" key="1">
    <source>
        <dbReference type="ARBA" id="ARBA00022741"/>
    </source>
</evidence>
<evidence type="ECO:0000256" key="2">
    <source>
        <dbReference type="ARBA" id="ARBA00023134"/>
    </source>
</evidence>
<gene>
    <name evidence="4" type="ORF">Cvel_10022</name>
</gene>
<dbReference type="Gene3D" id="3.40.50.300">
    <property type="entry name" value="P-loop containing nucleotide triphosphate hydrolases"/>
    <property type="match status" value="1"/>
</dbReference>
<feature type="domain" description="OBG-type G" evidence="3">
    <location>
        <begin position="5"/>
        <end position="277"/>
    </location>
</feature>
<dbReference type="InterPro" id="IPR031167">
    <property type="entry name" value="G_OBG"/>
</dbReference>
<dbReference type="CDD" id="cd04938">
    <property type="entry name" value="TGS_Obg"/>
    <property type="match status" value="1"/>
</dbReference>
<reference evidence="4" key="1">
    <citation type="submission" date="2014-11" db="EMBL/GenBank/DDBJ databases">
        <authorList>
            <person name="Otto D Thomas"/>
            <person name="Naeem Raeece"/>
        </authorList>
    </citation>
    <scope>NUCLEOTIDE SEQUENCE</scope>
</reference>
<organism evidence="4">
    <name type="scientific">Chromera velia CCMP2878</name>
    <dbReference type="NCBI Taxonomy" id="1169474"/>
    <lineage>
        <taxon>Eukaryota</taxon>
        <taxon>Sar</taxon>
        <taxon>Alveolata</taxon>
        <taxon>Colpodellida</taxon>
        <taxon>Chromeraceae</taxon>
        <taxon>Chromera</taxon>
    </lineage>
</organism>
<dbReference type="GO" id="GO:0016887">
    <property type="term" value="F:ATP hydrolysis activity"/>
    <property type="evidence" value="ECO:0007669"/>
    <property type="project" value="TreeGrafter"/>
</dbReference>
<protein>
    <recommendedName>
        <fullName evidence="3">OBG-type G domain-containing protein</fullName>
    </recommendedName>
</protein>
<dbReference type="InterPro" id="IPR027417">
    <property type="entry name" value="P-loop_NTPase"/>
</dbReference>
<dbReference type="EMBL" id="CDMZ01004676">
    <property type="protein sequence ID" value="CEM50479.1"/>
    <property type="molecule type" value="Genomic_DNA"/>
</dbReference>
<evidence type="ECO:0000313" key="4">
    <source>
        <dbReference type="EMBL" id="CEM50479.1"/>
    </source>
</evidence>
<dbReference type="VEuPathDB" id="CryptoDB:Cvel_10022"/>
<accession>A0A0G4I0Y3</accession>
<dbReference type="GO" id="GO:0005737">
    <property type="term" value="C:cytoplasm"/>
    <property type="evidence" value="ECO:0007669"/>
    <property type="project" value="TreeGrafter"/>
</dbReference>
<dbReference type="Pfam" id="PF01926">
    <property type="entry name" value="MMR_HSR1"/>
    <property type="match status" value="1"/>
</dbReference>
<dbReference type="PANTHER" id="PTHR23305:SF1">
    <property type="entry name" value="OBG-TYPE G DOMAIN-CONTAINING PROTEIN"/>
    <property type="match status" value="1"/>
</dbReference>
<dbReference type="PANTHER" id="PTHR23305">
    <property type="entry name" value="OBG GTPASE FAMILY"/>
    <property type="match status" value="1"/>
</dbReference>
<evidence type="ECO:0000259" key="3">
    <source>
        <dbReference type="PROSITE" id="PS51710"/>
    </source>
</evidence>
<dbReference type="SUPFAM" id="SSF52540">
    <property type="entry name" value="P-loop containing nucleoside triphosphate hydrolases"/>
    <property type="match status" value="1"/>
</dbReference>
<dbReference type="Gene3D" id="3.10.20.30">
    <property type="match status" value="1"/>
</dbReference>
<dbReference type="InterPro" id="IPR006073">
    <property type="entry name" value="GTP-bd"/>
</dbReference>
<keyword evidence="2" id="KW-0342">GTP-binding</keyword>
<dbReference type="CDD" id="cd01899">
    <property type="entry name" value="Ygr210"/>
    <property type="match status" value="1"/>
</dbReference>
<dbReference type="Gene3D" id="1.10.8.470">
    <property type="match status" value="1"/>
</dbReference>
<dbReference type="InterPro" id="IPR013646">
    <property type="entry name" value="YGR210-like_G4"/>
</dbReference>